<reference evidence="1 3" key="1">
    <citation type="submission" date="2024-02" db="EMBL/GenBank/DDBJ databases">
        <authorList>
            <person name="Chen Y."/>
            <person name="Shah S."/>
            <person name="Dougan E. K."/>
            <person name="Thang M."/>
            <person name="Chan C."/>
        </authorList>
    </citation>
    <scope>NUCLEOTIDE SEQUENCE [LARGE SCALE GENOMIC DNA]</scope>
</reference>
<organism evidence="1 3">
    <name type="scientific">Durusdinium trenchii</name>
    <dbReference type="NCBI Taxonomy" id="1381693"/>
    <lineage>
        <taxon>Eukaryota</taxon>
        <taxon>Sar</taxon>
        <taxon>Alveolata</taxon>
        <taxon>Dinophyceae</taxon>
        <taxon>Suessiales</taxon>
        <taxon>Symbiodiniaceae</taxon>
        <taxon>Durusdinium</taxon>
    </lineage>
</organism>
<keyword evidence="3" id="KW-1185">Reference proteome</keyword>
<proteinExistence type="predicted"/>
<dbReference type="Proteomes" id="UP001642484">
    <property type="component" value="Unassembled WGS sequence"/>
</dbReference>
<protein>
    <submittedName>
        <fullName evidence="1">Uncharacterized protein</fullName>
    </submittedName>
</protein>
<comment type="caution">
    <text evidence="1">The sequence shown here is derived from an EMBL/GenBank/DDBJ whole genome shotgun (WGS) entry which is preliminary data.</text>
</comment>
<name>A0ABP0HAL9_9DINO</name>
<evidence type="ECO:0000313" key="1">
    <source>
        <dbReference type="EMBL" id="CAK8987251.1"/>
    </source>
</evidence>
<dbReference type="EMBL" id="CAXAMN010000259">
    <property type="protein sequence ID" value="CAK8987303.1"/>
    <property type="molecule type" value="Genomic_DNA"/>
</dbReference>
<evidence type="ECO:0000313" key="3">
    <source>
        <dbReference type="Proteomes" id="UP001642484"/>
    </source>
</evidence>
<sequence length="112" mass="12951">MWTSFGFYLYTHCIQMYSEAHGSVKQTVSTGKARLLGGECDQRNQAVTSWKQSRNQAWTRIKMFFHRNQQYILFDSHGQDVCLGLFFKSNMQGWNLCLRLSNANLDTKSAQG</sequence>
<dbReference type="EMBL" id="CAXAMN010000248">
    <property type="protein sequence ID" value="CAK8987251.1"/>
    <property type="molecule type" value="Genomic_DNA"/>
</dbReference>
<gene>
    <name evidence="1" type="ORF">CCMP2556_LOCUS806</name>
    <name evidence="2" type="ORF">CCMP2556_LOCUS824</name>
</gene>
<evidence type="ECO:0000313" key="2">
    <source>
        <dbReference type="EMBL" id="CAK8987303.1"/>
    </source>
</evidence>
<accession>A0ABP0HAL9</accession>